<keyword evidence="3 9" id="KW-1003">Cell membrane</keyword>
<dbReference type="GO" id="GO:0043952">
    <property type="term" value="P:protein transport by the Sec complex"/>
    <property type="evidence" value="ECO:0007669"/>
    <property type="project" value="UniProtKB-UniRule"/>
</dbReference>
<comment type="similarity">
    <text evidence="9">Belongs to the SecE/SEC61-gamma family.</text>
</comment>
<proteinExistence type="inferred from homology"/>
<dbReference type="HAMAP" id="MF_00422">
    <property type="entry name" value="SecE"/>
    <property type="match status" value="1"/>
</dbReference>
<evidence type="ECO:0000256" key="9">
    <source>
        <dbReference type="HAMAP-Rule" id="MF_00422"/>
    </source>
</evidence>
<dbReference type="GO" id="GO:0006605">
    <property type="term" value="P:protein targeting"/>
    <property type="evidence" value="ECO:0007669"/>
    <property type="project" value="UniProtKB-UniRule"/>
</dbReference>
<dbReference type="GO" id="GO:0065002">
    <property type="term" value="P:intracellular protein transmembrane transport"/>
    <property type="evidence" value="ECO:0007669"/>
    <property type="project" value="UniProtKB-UniRule"/>
</dbReference>
<dbReference type="PANTHER" id="PTHR33910">
    <property type="entry name" value="PROTEIN TRANSLOCASE SUBUNIT SECE"/>
    <property type="match status" value="1"/>
</dbReference>
<dbReference type="PANTHER" id="PTHR33910:SF1">
    <property type="entry name" value="PROTEIN TRANSLOCASE SUBUNIT SECE"/>
    <property type="match status" value="1"/>
</dbReference>
<accession>A0A841I6P9</accession>
<dbReference type="InterPro" id="IPR005807">
    <property type="entry name" value="SecE_bac"/>
</dbReference>
<evidence type="ECO:0000256" key="2">
    <source>
        <dbReference type="ARBA" id="ARBA00022448"/>
    </source>
</evidence>
<feature type="transmembrane region" description="Helical" evidence="9">
    <location>
        <begin position="34"/>
        <end position="56"/>
    </location>
</feature>
<dbReference type="InterPro" id="IPR038379">
    <property type="entry name" value="SecE_sf"/>
</dbReference>
<protein>
    <recommendedName>
        <fullName evidence="9">Protein translocase subunit SecE</fullName>
    </recommendedName>
</protein>
<dbReference type="NCBIfam" id="TIGR00964">
    <property type="entry name" value="secE_bact"/>
    <property type="match status" value="1"/>
</dbReference>
<dbReference type="Gene3D" id="1.20.5.1030">
    <property type="entry name" value="Preprotein translocase secy subunit"/>
    <property type="match status" value="1"/>
</dbReference>
<keyword evidence="11" id="KW-1185">Reference proteome</keyword>
<evidence type="ECO:0000313" key="10">
    <source>
        <dbReference type="EMBL" id="MBB6099572.1"/>
    </source>
</evidence>
<comment type="subcellular location">
    <subcellularLocation>
        <location evidence="9">Cell membrane</location>
        <topology evidence="9">Single-pass membrane protein</topology>
    </subcellularLocation>
    <subcellularLocation>
        <location evidence="1">Membrane</location>
    </subcellularLocation>
</comment>
<reference evidence="10 11" key="1">
    <citation type="submission" date="2020-08" db="EMBL/GenBank/DDBJ databases">
        <title>Genomic Encyclopedia of Type Strains, Phase IV (KMG-IV): sequencing the most valuable type-strain genomes for metagenomic binning, comparative biology and taxonomic classification.</title>
        <authorList>
            <person name="Goeker M."/>
        </authorList>
    </citation>
    <scope>NUCLEOTIDE SEQUENCE [LARGE SCALE GENOMIC DNA]</scope>
    <source>
        <strain evidence="10 11">DSM 21458</strain>
    </source>
</reference>
<evidence type="ECO:0000256" key="6">
    <source>
        <dbReference type="ARBA" id="ARBA00022989"/>
    </source>
</evidence>
<keyword evidence="7 9" id="KW-0811">Translocation</keyword>
<dbReference type="Pfam" id="PF00584">
    <property type="entry name" value="SecE"/>
    <property type="match status" value="1"/>
</dbReference>
<dbReference type="Proteomes" id="UP000569951">
    <property type="component" value="Unassembled WGS sequence"/>
</dbReference>
<keyword evidence="2 9" id="KW-0813">Transport</keyword>
<dbReference type="PROSITE" id="PS01067">
    <property type="entry name" value="SECE_SEC61G"/>
    <property type="match status" value="1"/>
</dbReference>
<dbReference type="InterPro" id="IPR001901">
    <property type="entry name" value="Translocase_SecE/Sec61-g"/>
</dbReference>
<sequence>MFGGIARYFREARAELGRVTWPNRSQVLEGTQTVVVFVIVFTLFLFALDYIFSLGIRTVLQ</sequence>
<gene>
    <name evidence="9" type="primary">secE</name>
    <name evidence="10" type="ORF">HNR42_003022</name>
</gene>
<keyword evidence="8 9" id="KW-0472">Membrane</keyword>
<evidence type="ECO:0000256" key="8">
    <source>
        <dbReference type="ARBA" id="ARBA00023136"/>
    </source>
</evidence>
<evidence type="ECO:0000256" key="1">
    <source>
        <dbReference type="ARBA" id="ARBA00004370"/>
    </source>
</evidence>
<evidence type="ECO:0000256" key="7">
    <source>
        <dbReference type="ARBA" id="ARBA00023010"/>
    </source>
</evidence>
<dbReference type="EMBL" id="JACHHG010000012">
    <property type="protein sequence ID" value="MBB6099572.1"/>
    <property type="molecule type" value="Genomic_DNA"/>
</dbReference>
<comment type="subunit">
    <text evidence="9">Component of the Sec protein translocase complex. Heterotrimer consisting of SecY, SecE and SecG subunits. The heterotrimers can form oligomers, although 1 heterotrimer is thought to be able to translocate proteins. Interacts with the ribosome. Interacts with SecDF, and other proteins may be involved. Interacts with SecA.</text>
</comment>
<dbReference type="RefSeq" id="WP_183988315.1">
    <property type="nucleotide sequence ID" value="NZ_JACHHG010000012.1"/>
</dbReference>
<evidence type="ECO:0000313" key="11">
    <source>
        <dbReference type="Proteomes" id="UP000569951"/>
    </source>
</evidence>
<organism evidence="10 11">
    <name type="scientific">Deinobacterium chartae</name>
    <dbReference type="NCBI Taxonomy" id="521158"/>
    <lineage>
        <taxon>Bacteria</taxon>
        <taxon>Thermotogati</taxon>
        <taxon>Deinococcota</taxon>
        <taxon>Deinococci</taxon>
        <taxon>Deinococcales</taxon>
        <taxon>Deinococcaceae</taxon>
        <taxon>Deinobacterium</taxon>
    </lineage>
</organism>
<dbReference type="GO" id="GO:0005886">
    <property type="term" value="C:plasma membrane"/>
    <property type="evidence" value="ECO:0007669"/>
    <property type="project" value="UniProtKB-SubCell"/>
</dbReference>
<keyword evidence="5 9" id="KW-0653">Protein transport</keyword>
<comment type="caution">
    <text evidence="10">The sequence shown here is derived from an EMBL/GenBank/DDBJ whole genome shotgun (WGS) entry which is preliminary data.</text>
</comment>
<keyword evidence="4 9" id="KW-0812">Transmembrane</keyword>
<keyword evidence="6 9" id="KW-1133">Transmembrane helix</keyword>
<dbReference type="AlphaFoldDB" id="A0A841I6P9"/>
<dbReference type="GO" id="GO:0009306">
    <property type="term" value="P:protein secretion"/>
    <property type="evidence" value="ECO:0007669"/>
    <property type="project" value="UniProtKB-UniRule"/>
</dbReference>
<comment type="function">
    <text evidence="9">Essential subunit of the Sec protein translocation channel SecYEG. Clamps together the 2 halves of SecY. May contact the channel plug during translocation.</text>
</comment>
<evidence type="ECO:0000256" key="5">
    <source>
        <dbReference type="ARBA" id="ARBA00022927"/>
    </source>
</evidence>
<dbReference type="GO" id="GO:0008320">
    <property type="term" value="F:protein transmembrane transporter activity"/>
    <property type="evidence" value="ECO:0007669"/>
    <property type="project" value="UniProtKB-UniRule"/>
</dbReference>
<name>A0A841I6P9_9DEIO</name>
<evidence type="ECO:0000256" key="3">
    <source>
        <dbReference type="ARBA" id="ARBA00022475"/>
    </source>
</evidence>
<evidence type="ECO:0000256" key="4">
    <source>
        <dbReference type="ARBA" id="ARBA00022692"/>
    </source>
</evidence>